<evidence type="ECO:0000256" key="3">
    <source>
        <dbReference type="ARBA" id="ARBA00022517"/>
    </source>
</evidence>
<feature type="compositionally biased region" description="Low complexity" evidence="7">
    <location>
        <begin position="7"/>
        <end position="16"/>
    </location>
</feature>
<dbReference type="EMBL" id="OY731404">
    <property type="protein sequence ID" value="CAJ1967108.1"/>
    <property type="molecule type" value="Genomic_DNA"/>
</dbReference>
<gene>
    <name evidence="8" type="ORF">AYBTSS11_LOCUS21005</name>
</gene>
<evidence type="ECO:0000256" key="2">
    <source>
        <dbReference type="ARBA" id="ARBA00007466"/>
    </source>
</evidence>
<evidence type="ECO:0000313" key="9">
    <source>
        <dbReference type="Proteomes" id="UP001189624"/>
    </source>
</evidence>
<feature type="compositionally biased region" description="Basic and acidic residues" evidence="7">
    <location>
        <begin position="499"/>
        <end position="514"/>
    </location>
</feature>
<comment type="function">
    <text evidence="6">Involved in nucleolar processing of pre-18S ribosomal RNA. Has a role in the nuclear export of 40S pre-ribosomal subunit to the cytoplasm.</text>
</comment>
<feature type="region of interest" description="Disordered" evidence="7">
    <location>
        <begin position="948"/>
        <end position="970"/>
    </location>
</feature>
<proteinExistence type="inferred from homology"/>
<dbReference type="GO" id="GO:0032040">
    <property type="term" value="C:small-subunit processome"/>
    <property type="evidence" value="ECO:0007669"/>
    <property type="project" value="InterPro"/>
</dbReference>
<dbReference type="PANTHER" id="PTHR23183">
    <property type="entry name" value="NOP14"/>
    <property type="match status" value="1"/>
</dbReference>
<accession>A0AA86SMT3</accession>
<evidence type="ECO:0000256" key="7">
    <source>
        <dbReference type="SAM" id="MobiDB-lite"/>
    </source>
</evidence>
<dbReference type="GO" id="GO:0030490">
    <property type="term" value="P:maturation of SSU-rRNA"/>
    <property type="evidence" value="ECO:0007669"/>
    <property type="project" value="TreeGrafter"/>
</dbReference>
<evidence type="ECO:0008006" key="10">
    <source>
        <dbReference type="Google" id="ProtNLM"/>
    </source>
</evidence>
<organism evidence="8 9">
    <name type="scientific">Sphenostylis stenocarpa</name>
    <dbReference type="NCBI Taxonomy" id="92480"/>
    <lineage>
        <taxon>Eukaryota</taxon>
        <taxon>Viridiplantae</taxon>
        <taxon>Streptophyta</taxon>
        <taxon>Embryophyta</taxon>
        <taxon>Tracheophyta</taxon>
        <taxon>Spermatophyta</taxon>
        <taxon>Magnoliopsida</taxon>
        <taxon>eudicotyledons</taxon>
        <taxon>Gunneridae</taxon>
        <taxon>Pentapetalae</taxon>
        <taxon>rosids</taxon>
        <taxon>fabids</taxon>
        <taxon>Fabales</taxon>
        <taxon>Fabaceae</taxon>
        <taxon>Papilionoideae</taxon>
        <taxon>50 kb inversion clade</taxon>
        <taxon>NPAAA clade</taxon>
        <taxon>indigoferoid/millettioid clade</taxon>
        <taxon>Phaseoleae</taxon>
        <taxon>Sphenostylis</taxon>
    </lineage>
</organism>
<comment type="similarity">
    <text evidence="2">Belongs to the NOP14 family.</text>
</comment>
<feature type="compositionally biased region" description="Basic residues" evidence="7">
    <location>
        <begin position="17"/>
        <end position="26"/>
    </location>
</feature>
<dbReference type="GO" id="GO:0030692">
    <property type="term" value="C:Noc4p-Nop14p complex"/>
    <property type="evidence" value="ECO:0007669"/>
    <property type="project" value="TreeGrafter"/>
</dbReference>
<feature type="compositionally biased region" description="Acidic residues" evidence="7">
    <location>
        <begin position="404"/>
        <end position="438"/>
    </location>
</feature>
<keyword evidence="3" id="KW-0690">Ribosome biogenesis</keyword>
<sequence length="970" mass="110883">MAKSSKRSSNSGGSSTHSKKKKKNKKSGPEGVAMKMKANSNKNNGGAGSNPFESIWSRRKFDVLGQKRKGEARRMGLARSLAIQKRNNTLLKEYQQSAKSSLFVDKRIGENDHALDEFGKAILRSQRERQLNLKLSKKSKYHLSDGEEDDFDGIDSLGRDDFEEEMLPDDVDAESHEKLDLVRSSLRIPGEINAVDREENVRPVVLSLLGHKTKKEVMEEIITKSKFYRAQKARDKEENEHLVEELDKDFTSLVHSEALLSLTEPNKMKALKALVNSNEQSNKDPIPASHTMENTLQDKPDDYDKLVKQMGLEMRARPSDRTKAPEEIAQEEKDRLEQLEEERQKRMVAAEDSSDEDSDDSEKPSEQKSRSISGDDLGDSFSVNEQIMTKKGWVDEILERKDEEDSVSEDDDDDDENSDDSGSSEDAEESNGGLEDDEKNLSLKDWEQSDDDDDFGADLEDGNEDDSDEDRETAVEDLDEVEGLDVAVHKRTSTHKKTKGDNSVKSLKRDKDSSNGKIDFGGRQSKESDIPYIIQAPNTFEELCSLVDKCSNSNIILIINRIRKSNPITLAAENRKKMQVFYGILLQFFAVLANKKPLNVELLNLLVKPLMEMSMEIPYFAAICARRRIESTRKQFIESIKKSENSAWPSSKTLCLLRLWSMIFPCSDFRHPVMTPVILLMCEYLMHCPIISGRDIAIGSFLCSMLLSVFRQSRKFCPEAIMFLRTSLLATIESKHISDEDSQLYHLMELKALKPLLCIHETVNEISPLNFFDIIDMPEHSSFFTSDGFRASVLAVVVETLKGYVKVFEGLSSFPEIFLPILRLLNEIEEQKNMPNALRDKIKDVAELIKLKVDEHHTLRRPLQMRKQKPVPIKLLNPKFEENYVKGRDYDPDRERAEMRKLKKQLKREAKGAARELRKDNYFLLDVKEKEKSLQKKDRAEKYGRAKAFLQEQENAFKSGQLGKGRKRRR</sequence>
<comment type="subcellular location">
    <subcellularLocation>
        <location evidence="1">Nucleus</location>
        <location evidence="1">Nucleolus</location>
    </subcellularLocation>
</comment>
<protein>
    <recommendedName>
        <fullName evidence="10">Nucleolar protein 14</fullName>
    </recommendedName>
</protein>
<feature type="region of interest" description="Disordered" evidence="7">
    <location>
        <begin position="272"/>
        <end position="523"/>
    </location>
</feature>
<feature type="compositionally biased region" description="Basic residues" evidence="7">
    <location>
        <begin position="489"/>
        <end position="498"/>
    </location>
</feature>
<keyword evidence="4" id="KW-0698">rRNA processing</keyword>
<feature type="compositionally biased region" description="Basic and acidic residues" evidence="7">
    <location>
        <begin position="392"/>
        <end position="403"/>
    </location>
</feature>
<feature type="compositionally biased region" description="Low complexity" evidence="7">
    <location>
        <begin position="33"/>
        <end position="44"/>
    </location>
</feature>
<feature type="compositionally biased region" description="Basic and acidic residues" evidence="7">
    <location>
        <begin position="296"/>
        <end position="307"/>
    </location>
</feature>
<evidence type="ECO:0000256" key="5">
    <source>
        <dbReference type="ARBA" id="ARBA00023242"/>
    </source>
</evidence>
<feature type="compositionally biased region" description="Acidic residues" evidence="7">
    <location>
        <begin position="448"/>
        <end position="483"/>
    </location>
</feature>
<keyword evidence="9" id="KW-1185">Reference proteome</keyword>
<name>A0AA86SMT3_9FABA</name>
<reference evidence="8" key="1">
    <citation type="submission" date="2023-10" db="EMBL/GenBank/DDBJ databases">
        <authorList>
            <person name="Domelevo Entfellner J.-B."/>
        </authorList>
    </citation>
    <scope>NUCLEOTIDE SEQUENCE</scope>
</reference>
<dbReference type="Pfam" id="PF04147">
    <property type="entry name" value="Nop14"/>
    <property type="match status" value="1"/>
</dbReference>
<evidence type="ECO:0000256" key="6">
    <source>
        <dbReference type="ARBA" id="ARBA00024695"/>
    </source>
</evidence>
<keyword evidence="5" id="KW-0539">Nucleus</keyword>
<evidence type="ECO:0000313" key="8">
    <source>
        <dbReference type="EMBL" id="CAJ1967108.1"/>
    </source>
</evidence>
<dbReference type="AlphaFoldDB" id="A0AA86SMT3"/>
<evidence type="ECO:0000256" key="1">
    <source>
        <dbReference type="ARBA" id="ARBA00004604"/>
    </source>
</evidence>
<feature type="region of interest" description="Disordered" evidence="7">
    <location>
        <begin position="1"/>
        <end position="53"/>
    </location>
</feature>
<dbReference type="PANTHER" id="PTHR23183:SF0">
    <property type="entry name" value="NUCLEOLAR PROTEIN 14"/>
    <property type="match status" value="1"/>
</dbReference>
<feature type="compositionally biased region" description="Basic and acidic residues" evidence="7">
    <location>
        <begin position="314"/>
        <end position="349"/>
    </location>
</feature>
<dbReference type="Proteomes" id="UP001189624">
    <property type="component" value="Chromosome 7"/>
</dbReference>
<dbReference type="Gramene" id="rna-AYBTSS11_LOCUS21005">
    <property type="protein sequence ID" value="CAJ1967108.1"/>
    <property type="gene ID" value="gene-AYBTSS11_LOCUS21005"/>
</dbReference>
<evidence type="ECO:0000256" key="4">
    <source>
        <dbReference type="ARBA" id="ARBA00022552"/>
    </source>
</evidence>
<dbReference type="InterPro" id="IPR007276">
    <property type="entry name" value="Nop14"/>
</dbReference>